<dbReference type="eggNOG" id="COG3011">
    <property type="taxonomic scope" value="Bacteria"/>
</dbReference>
<evidence type="ECO:0000313" key="2">
    <source>
        <dbReference type="EMBL" id="CCH55326.1"/>
    </source>
</evidence>
<dbReference type="EMBL" id="CAIT01000009">
    <property type="protein sequence ID" value="CCH55326.1"/>
    <property type="molecule type" value="Genomic_DNA"/>
</dbReference>
<keyword evidence="3" id="KW-1185">Reference proteome</keyword>
<organism evidence="2 3">
    <name type="scientific">Fibrisoma limi BUZ 3</name>
    <dbReference type="NCBI Taxonomy" id="1185876"/>
    <lineage>
        <taxon>Bacteria</taxon>
        <taxon>Pseudomonadati</taxon>
        <taxon>Bacteroidota</taxon>
        <taxon>Cytophagia</taxon>
        <taxon>Cytophagales</taxon>
        <taxon>Spirosomataceae</taxon>
        <taxon>Fibrisoma</taxon>
    </lineage>
</organism>
<keyword evidence="1" id="KW-0472">Membrane</keyword>
<dbReference type="AlphaFoldDB" id="I2GN48"/>
<dbReference type="RefSeq" id="WP_009283894.1">
    <property type="nucleotide sequence ID" value="NZ_CAIT01000009.1"/>
</dbReference>
<dbReference type="Proteomes" id="UP000009309">
    <property type="component" value="Unassembled WGS sequence"/>
</dbReference>
<reference evidence="2 3" key="1">
    <citation type="journal article" date="2012" name="J. Bacteriol.">
        <title>Genome Sequence of the Filamentous Bacterium Fibrisoma limi BUZ 3T.</title>
        <authorList>
            <person name="Filippini M."/>
            <person name="Qi W."/>
            <person name="Jaenicke S."/>
            <person name="Goesmann A."/>
            <person name="Smits T.H."/>
            <person name="Bagheri H.C."/>
        </authorList>
    </citation>
    <scope>NUCLEOTIDE SEQUENCE [LARGE SCALE GENOMIC DNA]</scope>
    <source>
        <strain evidence="3">BUZ 3T</strain>
    </source>
</reference>
<feature type="transmembrane region" description="Helical" evidence="1">
    <location>
        <begin position="130"/>
        <end position="148"/>
    </location>
</feature>
<keyword evidence="1" id="KW-1133">Transmembrane helix</keyword>
<comment type="caution">
    <text evidence="2">The sequence shown here is derived from an EMBL/GenBank/DDBJ whole genome shotgun (WGS) entry which is preliminary data.</text>
</comment>
<dbReference type="STRING" id="1185876.BN8_04578"/>
<feature type="transmembrane region" description="Helical" evidence="1">
    <location>
        <begin position="194"/>
        <end position="220"/>
    </location>
</feature>
<name>I2GN48_9BACT</name>
<keyword evidence="1" id="KW-0812">Transmembrane</keyword>
<proteinExistence type="predicted"/>
<feature type="transmembrane region" description="Helical" evidence="1">
    <location>
        <begin position="232"/>
        <end position="249"/>
    </location>
</feature>
<evidence type="ECO:0008006" key="4">
    <source>
        <dbReference type="Google" id="ProtNLM"/>
    </source>
</evidence>
<gene>
    <name evidence="2" type="ORF">BN8_04578</name>
</gene>
<accession>I2GN48</accession>
<sequence>MKKLIIYDADCPMCRAYTKGLVAINKNLDRIPNNAVTDASILNRLDRRRARHEIPMVDLNGGETLYGVDTWLYLLGERSRALSGLLPVRWFRRLLDFLYAFISYNRRIIITVRPGRWSLLDLQPEFRLNYRLLFIALVFGLVAELHYVCHGALPWLAPILLGLQIGLVILHLYITKHPDFFETLLDYGGHLGMSLLLGGLILTIGLSVAWPVLMPVGYALTIGQHFIRSYNLGMNPWLSVSFTLIYLSITGL</sequence>
<feature type="transmembrane region" description="Helical" evidence="1">
    <location>
        <begin position="155"/>
        <end position="174"/>
    </location>
</feature>
<dbReference type="OrthoDB" id="671850at2"/>
<protein>
    <recommendedName>
        <fullName evidence="4">DUF393 domain-containing protein</fullName>
    </recommendedName>
</protein>
<evidence type="ECO:0000256" key="1">
    <source>
        <dbReference type="SAM" id="Phobius"/>
    </source>
</evidence>
<evidence type="ECO:0000313" key="3">
    <source>
        <dbReference type="Proteomes" id="UP000009309"/>
    </source>
</evidence>